<geneLocation type="plasmid" evidence="1">
    <name>pL2-87</name>
</geneLocation>
<dbReference type="Pfam" id="PF21983">
    <property type="entry name" value="NikA-like"/>
    <property type="match status" value="1"/>
</dbReference>
<accession>A0A085NWH7</accession>
<proteinExistence type="predicted"/>
<dbReference type="GO" id="GO:0006355">
    <property type="term" value="P:regulation of DNA-templated transcription"/>
    <property type="evidence" value="ECO:0007669"/>
    <property type="project" value="InterPro"/>
</dbReference>
<dbReference type="InterPro" id="IPR047751">
    <property type="entry name" value="MobA-like"/>
</dbReference>
<dbReference type="RefSeq" id="WP_021511720.1">
    <property type="nucleotide sequence ID" value="NC_025145.1"/>
</dbReference>
<dbReference type="PATRIC" id="fig|562.6998.peg.5899"/>
<keyword evidence="1" id="KW-0614">Plasmid</keyword>
<reference evidence="1" key="1">
    <citation type="journal article" date="2014" name="J. Antimicrob. Chemother.">
        <title>Nucleotide sequences of 16 transmissible plasmids identified in nine multidrug-resistant Escherichia coli isolates expressing an ESBL phenotype isolated from food-producing animals and healthy humans.</title>
        <authorList>
            <person name="Wang J."/>
            <person name="Stephan R."/>
            <person name="Power K."/>
            <person name="Yan Q."/>
            <person name="Hachler H."/>
            <person name="Fanning S."/>
        </authorList>
    </citation>
    <scope>NUCLEOTIDE SEQUENCE</scope>
    <source>
        <strain evidence="1">Lamb-2</strain>
        <plasmid evidence="1">pL2-87</plasmid>
    </source>
</reference>
<organism evidence="1">
    <name type="scientific">Escherichia coli</name>
    <dbReference type="NCBI Taxonomy" id="562"/>
    <lineage>
        <taxon>Bacteria</taxon>
        <taxon>Pseudomonadati</taxon>
        <taxon>Pseudomonadota</taxon>
        <taxon>Gammaproteobacteria</taxon>
        <taxon>Enterobacterales</taxon>
        <taxon>Enterobacteriaceae</taxon>
        <taxon>Escherichia</taxon>
    </lineage>
</organism>
<sequence>MSEKKTRSGSEKRQKNVLIAVRFSPEEAEIVREKAEKNGLTVSTLIRKTVLGKQINARIDEEFLKELMRLGRLQKHLFVEGKRTGDKEYAEVLVAITELANTLRRDLMGR</sequence>
<dbReference type="AlphaFoldDB" id="A0A085NWH7"/>
<protein>
    <submittedName>
        <fullName evidence="1">Nickel ABC transporter, periplasmic nickel-binding protein NikA, nikA</fullName>
    </submittedName>
</protein>
<dbReference type="Gene3D" id="1.10.1220.10">
    <property type="entry name" value="Met repressor-like"/>
    <property type="match status" value="1"/>
</dbReference>
<dbReference type="InterPro" id="IPR013321">
    <property type="entry name" value="Arc_rbn_hlx_hlx"/>
</dbReference>
<dbReference type="InterPro" id="IPR053842">
    <property type="entry name" value="NikA-like"/>
</dbReference>
<dbReference type="NCBIfam" id="NF041264">
    <property type="entry name" value="MobA"/>
    <property type="match status" value="1"/>
</dbReference>
<evidence type="ECO:0000313" key="1">
    <source>
        <dbReference type="EMBL" id="AIF79221.1"/>
    </source>
</evidence>
<dbReference type="GO" id="GO:0043565">
    <property type="term" value="F:sequence-specific DNA binding"/>
    <property type="evidence" value="ECO:0007669"/>
    <property type="project" value="UniProtKB-ARBA"/>
</dbReference>
<name>A0A085NWH7_ECOLX</name>
<dbReference type="EMBL" id="KJ484640">
    <property type="protein sequence ID" value="AIF79221.1"/>
    <property type="molecule type" value="Genomic_DNA"/>
</dbReference>